<sequence length="64" mass="7162">MNLLELRQAKGLTQQQVADAAGLSRQRLSEYERGVRPVSNMTLGQAARLADALKLRNLRKLLDD</sequence>
<gene>
    <name evidence="2" type="ORF">PG2017B_0784</name>
</gene>
<organism evidence="2 3">
    <name type="scientific">Bifidobacterium pseudolongum subsp. globosum</name>
    <dbReference type="NCBI Taxonomy" id="1690"/>
    <lineage>
        <taxon>Bacteria</taxon>
        <taxon>Bacillati</taxon>
        <taxon>Actinomycetota</taxon>
        <taxon>Actinomycetes</taxon>
        <taxon>Bifidobacteriales</taxon>
        <taxon>Bifidobacteriaceae</taxon>
        <taxon>Bifidobacterium</taxon>
    </lineage>
</organism>
<dbReference type="Pfam" id="PF01381">
    <property type="entry name" value="HTH_3"/>
    <property type="match status" value="1"/>
</dbReference>
<dbReference type="InterPro" id="IPR001387">
    <property type="entry name" value="Cro/C1-type_HTH"/>
</dbReference>
<dbReference type="CDD" id="cd00093">
    <property type="entry name" value="HTH_XRE"/>
    <property type="match status" value="1"/>
</dbReference>
<dbReference type="GO" id="GO:0003677">
    <property type="term" value="F:DNA binding"/>
    <property type="evidence" value="ECO:0007669"/>
    <property type="project" value="InterPro"/>
</dbReference>
<dbReference type="EMBL" id="RYUT01000002">
    <property type="protein sequence ID" value="RYQ30974.1"/>
    <property type="molecule type" value="Genomic_DNA"/>
</dbReference>
<comment type="caution">
    <text evidence="2">The sequence shown here is derived from an EMBL/GenBank/DDBJ whole genome shotgun (WGS) entry which is preliminary data.</text>
</comment>
<feature type="domain" description="HTH cro/C1-type" evidence="1">
    <location>
        <begin position="3"/>
        <end position="61"/>
    </location>
</feature>
<dbReference type="AlphaFoldDB" id="A0A4Q5AKT3"/>
<dbReference type="Gene3D" id="1.10.260.40">
    <property type="entry name" value="lambda repressor-like DNA-binding domains"/>
    <property type="match status" value="1"/>
</dbReference>
<dbReference type="InterPro" id="IPR010982">
    <property type="entry name" value="Lambda_DNA-bd_dom_sf"/>
</dbReference>
<evidence type="ECO:0000313" key="2">
    <source>
        <dbReference type="EMBL" id="RYQ30974.1"/>
    </source>
</evidence>
<reference evidence="2 3" key="1">
    <citation type="submission" date="2018-12" db="EMBL/GenBank/DDBJ databases">
        <title>Unveiling genomic diversity among members of the Bifidobacterium pseudolongum species, a widely distributed gut commensal of the animal kingdom.</title>
        <authorList>
            <person name="Lugli G.A."/>
            <person name="Duranti S."/>
            <person name="Albert K."/>
            <person name="Mancabelli L."/>
            <person name="Napoli S."/>
            <person name="Viappiani A."/>
            <person name="Anzalone R."/>
            <person name="Longhi G."/>
            <person name="Milani C."/>
            <person name="Turroni F."/>
            <person name="Alessandri G."/>
            <person name="Sela D.A."/>
            <person name="Van Sinderen D."/>
            <person name="Ventura M."/>
        </authorList>
    </citation>
    <scope>NUCLEOTIDE SEQUENCE [LARGE SCALE GENOMIC DNA]</scope>
    <source>
        <strain evidence="2 3">2017B</strain>
    </source>
</reference>
<dbReference type="SUPFAM" id="SSF47413">
    <property type="entry name" value="lambda repressor-like DNA-binding domains"/>
    <property type="match status" value="1"/>
</dbReference>
<protein>
    <submittedName>
        <fullName evidence="2">PbsX family transcriptional regulator</fullName>
    </submittedName>
</protein>
<evidence type="ECO:0000313" key="3">
    <source>
        <dbReference type="Proteomes" id="UP000291920"/>
    </source>
</evidence>
<dbReference type="RefSeq" id="WP_129870710.1">
    <property type="nucleotide sequence ID" value="NZ_RYUO01000002.1"/>
</dbReference>
<proteinExistence type="predicted"/>
<dbReference type="SMART" id="SM00530">
    <property type="entry name" value="HTH_XRE"/>
    <property type="match status" value="1"/>
</dbReference>
<accession>A0A4Q5AKT3</accession>
<dbReference type="Proteomes" id="UP000291920">
    <property type="component" value="Unassembled WGS sequence"/>
</dbReference>
<dbReference type="PROSITE" id="PS50943">
    <property type="entry name" value="HTH_CROC1"/>
    <property type="match status" value="1"/>
</dbReference>
<evidence type="ECO:0000259" key="1">
    <source>
        <dbReference type="PROSITE" id="PS50943"/>
    </source>
</evidence>
<name>A0A4Q5AKT3_9BIFI</name>